<evidence type="ECO:0000313" key="3">
    <source>
        <dbReference type="EnsemblFungi" id="MAPG_02283T0"/>
    </source>
</evidence>
<evidence type="ECO:0000313" key="4">
    <source>
        <dbReference type="Proteomes" id="UP000011715"/>
    </source>
</evidence>
<protein>
    <recommendedName>
        <fullName evidence="5">Secreted protein</fullName>
    </recommendedName>
</protein>
<dbReference type="EnsemblFungi" id="MAPG_02283T0">
    <property type="protein sequence ID" value="MAPG_02283T0"/>
    <property type="gene ID" value="MAPG_02283"/>
</dbReference>
<dbReference type="AlphaFoldDB" id="A0A0C4DQY4"/>
<organism evidence="3 4">
    <name type="scientific">Magnaporthiopsis poae (strain ATCC 64411 / 73-15)</name>
    <name type="common">Kentucky bluegrass fungus</name>
    <name type="synonym">Magnaporthe poae</name>
    <dbReference type="NCBI Taxonomy" id="644358"/>
    <lineage>
        <taxon>Eukaryota</taxon>
        <taxon>Fungi</taxon>
        <taxon>Dikarya</taxon>
        <taxon>Ascomycota</taxon>
        <taxon>Pezizomycotina</taxon>
        <taxon>Sordariomycetes</taxon>
        <taxon>Sordariomycetidae</taxon>
        <taxon>Magnaporthales</taxon>
        <taxon>Magnaporthaceae</taxon>
        <taxon>Magnaporthiopsis</taxon>
    </lineage>
</organism>
<reference evidence="2" key="3">
    <citation type="submission" date="2011-03" db="EMBL/GenBank/DDBJ databases">
        <title>Annotation of Magnaporthe poae ATCC 64411.</title>
        <authorList>
            <person name="Ma L.-J."/>
            <person name="Dead R."/>
            <person name="Young S.K."/>
            <person name="Zeng Q."/>
            <person name="Gargeya S."/>
            <person name="Fitzgerald M."/>
            <person name="Haas B."/>
            <person name="Abouelleil A."/>
            <person name="Alvarado L."/>
            <person name="Arachchi H.M."/>
            <person name="Berlin A."/>
            <person name="Brown A."/>
            <person name="Chapman S.B."/>
            <person name="Chen Z."/>
            <person name="Dunbar C."/>
            <person name="Freedman E."/>
            <person name="Gearin G."/>
            <person name="Gellesch M."/>
            <person name="Goldberg J."/>
            <person name="Griggs A."/>
            <person name="Gujja S."/>
            <person name="Heiman D."/>
            <person name="Howarth C."/>
            <person name="Larson L."/>
            <person name="Lui A."/>
            <person name="MacDonald P.J.P."/>
            <person name="Mehta T."/>
            <person name="Montmayeur A."/>
            <person name="Murphy C."/>
            <person name="Neiman D."/>
            <person name="Pearson M."/>
            <person name="Priest M."/>
            <person name="Roberts A."/>
            <person name="Saif S."/>
            <person name="Shea T."/>
            <person name="Shenoy N."/>
            <person name="Sisk P."/>
            <person name="Stolte C."/>
            <person name="Sykes S."/>
            <person name="Yandava C."/>
            <person name="Wortman J."/>
            <person name="Nusbaum C."/>
            <person name="Birren B."/>
        </authorList>
    </citation>
    <scope>NUCLEOTIDE SEQUENCE</scope>
    <source>
        <strain evidence="2">ATCC 64411</strain>
    </source>
</reference>
<reference evidence="4" key="2">
    <citation type="submission" date="2010-05" db="EMBL/GenBank/DDBJ databases">
        <title>The genome sequence of Magnaporthe poae strain ATCC 64411.</title>
        <authorList>
            <person name="Ma L.-J."/>
            <person name="Dead R."/>
            <person name="Young S."/>
            <person name="Zeng Q."/>
            <person name="Koehrsen M."/>
            <person name="Alvarado L."/>
            <person name="Berlin A."/>
            <person name="Chapman S.B."/>
            <person name="Chen Z."/>
            <person name="Freedman E."/>
            <person name="Gellesch M."/>
            <person name="Goldberg J."/>
            <person name="Griggs A."/>
            <person name="Gujja S."/>
            <person name="Heilman E.R."/>
            <person name="Heiman D."/>
            <person name="Hepburn T."/>
            <person name="Howarth C."/>
            <person name="Jen D."/>
            <person name="Larson L."/>
            <person name="Mehta T."/>
            <person name="Neiman D."/>
            <person name="Pearson M."/>
            <person name="Roberts A."/>
            <person name="Saif S."/>
            <person name="Shea T."/>
            <person name="Shenoy N."/>
            <person name="Sisk P."/>
            <person name="Stolte C."/>
            <person name="Sykes S."/>
            <person name="Walk T."/>
            <person name="White J."/>
            <person name="Yandava C."/>
            <person name="Haas B."/>
            <person name="Nusbaum C."/>
            <person name="Birren B."/>
        </authorList>
    </citation>
    <scope>NUCLEOTIDE SEQUENCE [LARGE SCALE GENOMIC DNA]</scope>
    <source>
        <strain evidence="4">ATCC 64411 / 73-15</strain>
    </source>
</reference>
<keyword evidence="4" id="KW-1185">Reference proteome</keyword>
<evidence type="ECO:0008006" key="5">
    <source>
        <dbReference type="Google" id="ProtNLM"/>
    </source>
</evidence>
<name>A0A0C4DQY4_MAGP6</name>
<feature type="signal peptide" evidence="1">
    <location>
        <begin position="1"/>
        <end position="21"/>
    </location>
</feature>
<sequence length="197" mass="21731">MATRVWVLMLGEWGVVQWAWARPINQHSIPSICRLRMLWQSTTKREKQGLETQPEAIRSALVRDPEDQRVEACRLTGSGPGLVTCPARTPPSTSVFGPVTLAGAAAFLVGDASGRPTCKNPHTALCRCLLTSRRRKYADRRRVLLRSQIRAPAVVYDAVFAEARVTWKALAGDASPDAFSCVQNELASPLMRDQACM</sequence>
<accession>A0A0C4DQY4</accession>
<dbReference type="EMBL" id="ADBL01000577">
    <property type="status" value="NOT_ANNOTATED_CDS"/>
    <property type="molecule type" value="Genomic_DNA"/>
</dbReference>
<gene>
    <name evidence="2" type="ORF">MAPG_02283</name>
</gene>
<reference evidence="2" key="1">
    <citation type="submission" date="2010-05" db="EMBL/GenBank/DDBJ databases">
        <title>The Genome Sequence of Magnaporthe poae strain ATCC 64411.</title>
        <authorList>
            <consortium name="The Broad Institute Genome Sequencing Platform"/>
            <consortium name="Broad Institute Genome Sequencing Center for Infectious Disease"/>
            <person name="Ma L.-J."/>
            <person name="Dead R."/>
            <person name="Young S."/>
            <person name="Zeng Q."/>
            <person name="Koehrsen M."/>
            <person name="Alvarado L."/>
            <person name="Berlin A."/>
            <person name="Chapman S.B."/>
            <person name="Chen Z."/>
            <person name="Freedman E."/>
            <person name="Gellesch M."/>
            <person name="Goldberg J."/>
            <person name="Griggs A."/>
            <person name="Gujja S."/>
            <person name="Heilman E.R."/>
            <person name="Heiman D."/>
            <person name="Hepburn T."/>
            <person name="Howarth C."/>
            <person name="Jen D."/>
            <person name="Larson L."/>
            <person name="Mehta T."/>
            <person name="Neiman D."/>
            <person name="Pearson M."/>
            <person name="Roberts A."/>
            <person name="Saif S."/>
            <person name="Shea T."/>
            <person name="Shenoy N."/>
            <person name="Sisk P."/>
            <person name="Stolte C."/>
            <person name="Sykes S."/>
            <person name="Walk T."/>
            <person name="White J."/>
            <person name="Yandava C."/>
            <person name="Haas B."/>
            <person name="Nusbaum C."/>
            <person name="Birren B."/>
        </authorList>
    </citation>
    <scope>NUCLEOTIDE SEQUENCE</scope>
    <source>
        <strain evidence="2">ATCC 64411</strain>
    </source>
</reference>
<dbReference type="Proteomes" id="UP000011715">
    <property type="component" value="Unassembled WGS sequence"/>
</dbReference>
<dbReference type="VEuPathDB" id="FungiDB:MAPG_02283"/>
<keyword evidence="1" id="KW-0732">Signal</keyword>
<proteinExistence type="predicted"/>
<feature type="chain" id="PRO_5009385268" description="Secreted protein" evidence="1">
    <location>
        <begin position="22"/>
        <end position="197"/>
    </location>
</feature>
<reference evidence="3" key="5">
    <citation type="submission" date="2015-06" db="UniProtKB">
        <authorList>
            <consortium name="EnsemblFungi"/>
        </authorList>
    </citation>
    <scope>IDENTIFICATION</scope>
    <source>
        <strain evidence="3">ATCC 64411</strain>
    </source>
</reference>
<evidence type="ECO:0000313" key="2">
    <source>
        <dbReference type="EMBL" id="KLU83218.1"/>
    </source>
</evidence>
<dbReference type="EMBL" id="GL876967">
    <property type="protein sequence ID" value="KLU83218.1"/>
    <property type="molecule type" value="Genomic_DNA"/>
</dbReference>
<evidence type="ECO:0000256" key="1">
    <source>
        <dbReference type="SAM" id="SignalP"/>
    </source>
</evidence>
<reference evidence="3" key="4">
    <citation type="journal article" date="2015" name="G3 (Bethesda)">
        <title>Genome sequences of three phytopathogenic species of the Magnaporthaceae family of fungi.</title>
        <authorList>
            <person name="Okagaki L.H."/>
            <person name="Nunes C.C."/>
            <person name="Sailsbery J."/>
            <person name="Clay B."/>
            <person name="Brown D."/>
            <person name="John T."/>
            <person name="Oh Y."/>
            <person name="Young N."/>
            <person name="Fitzgerald M."/>
            <person name="Haas B.J."/>
            <person name="Zeng Q."/>
            <person name="Young S."/>
            <person name="Adiconis X."/>
            <person name="Fan L."/>
            <person name="Levin J.Z."/>
            <person name="Mitchell T.K."/>
            <person name="Okubara P.A."/>
            <person name="Farman M.L."/>
            <person name="Kohn L.M."/>
            <person name="Birren B."/>
            <person name="Ma L.-J."/>
            <person name="Dean R.A."/>
        </authorList>
    </citation>
    <scope>NUCLEOTIDE SEQUENCE</scope>
    <source>
        <strain evidence="3">ATCC 64411 / 73-15</strain>
    </source>
</reference>